<organism evidence="1">
    <name type="scientific">viral metagenome</name>
    <dbReference type="NCBI Taxonomy" id="1070528"/>
    <lineage>
        <taxon>unclassified sequences</taxon>
        <taxon>metagenomes</taxon>
        <taxon>organismal metagenomes</taxon>
    </lineage>
</organism>
<dbReference type="EMBL" id="MT143504">
    <property type="protein sequence ID" value="QJA97557.1"/>
    <property type="molecule type" value="Genomic_DNA"/>
</dbReference>
<reference evidence="1" key="1">
    <citation type="submission" date="2020-03" db="EMBL/GenBank/DDBJ databases">
        <title>The deep terrestrial virosphere.</title>
        <authorList>
            <person name="Holmfeldt K."/>
            <person name="Nilsson E."/>
            <person name="Simone D."/>
            <person name="Lopez-Fernandez M."/>
            <person name="Wu X."/>
            <person name="de Brujin I."/>
            <person name="Lundin D."/>
            <person name="Andersson A."/>
            <person name="Bertilsson S."/>
            <person name="Dopson M."/>
        </authorList>
    </citation>
    <scope>NUCLEOTIDE SEQUENCE</scope>
    <source>
        <strain evidence="2">MM415B06147</strain>
        <strain evidence="1">TM448A05327</strain>
    </source>
</reference>
<evidence type="ECO:0000313" key="2">
    <source>
        <dbReference type="EMBL" id="QJA97557.1"/>
    </source>
</evidence>
<accession>A0A6H2A4A3</accession>
<sequence>MIIIERETIGNNKEIKLTFQGGCRSCISFDTLNNQVGNRFTFWLTPEEADKIAFQLNSALQDIERTQSNG</sequence>
<protein>
    <submittedName>
        <fullName evidence="1">Uncharacterized protein</fullName>
    </submittedName>
</protein>
<evidence type="ECO:0000313" key="1">
    <source>
        <dbReference type="EMBL" id="QJA54598.1"/>
    </source>
</evidence>
<name>A0A6H2A4A3_9ZZZZ</name>
<gene>
    <name evidence="2" type="ORF">MM415B06147_0010</name>
    <name evidence="1" type="ORF">TM448A05327_0006</name>
</gene>
<dbReference type="EMBL" id="MT144521">
    <property type="protein sequence ID" value="QJA54598.1"/>
    <property type="molecule type" value="Genomic_DNA"/>
</dbReference>
<dbReference type="AlphaFoldDB" id="A0A6H2A4A3"/>
<proteinExistence type="predicted"/>